<dbReference type="AlphaFoldDB" id="A0A1V9Z6L3"/>
<comment type="caution">
    <text evidence="2">The sequence shown here is derived from an EMBL/GenBank/DDBJ whole genome shotgun (WGS) entry which is preliminary data.</text>
</comment>
<organism evidence="2 3">
    <name type="scientific">Thraustotheca clavata</name>
    <dbReference type="NCBI Taxonomy" id="74557"/>
    <lineage>
        <taxon>Eukaryota</taxon>
        <taxon>Sar</taxon>
        <taxon>Stramenopiles</taxon>
        <taxon>Oomycota</taxon>
        <taxon>Saprolegniomycetes</taxon>
        <taxon>Saprolegniales</taxon>
        <taxon>Achlyaceae</taxon>
        <taxon>Thraustotheca</taxon>
    </lineage>
</organism>
<evidence type="ECO:0000313" key="2">
    <source>
        <dbReference type="EMBL" id="OQR93557.1"/>
    </source>
</evidence>
<protein>
    <submittedName>
        <fullName evidence="2">Uncharacterized protein</fullName>
    </submittedName>
</protein>
<name>A0A1V9Z6L3_9STRA</name>
<dbReference type="SUPFAM" id="SSF48371">
    <property type="entry name" value="ARM repeat"/>
    <property type="match status" value="1"/>
</dbReference>
<dbReference type="Proteomes" id="UP000243217">
    <property type="component" value="Unassembled WGS sequence"/>
</dbReference>
<reference evidence="2 3" key="1">
    <citation type="journal article" date="2014" name="Genome Biol. Evol.">
        <title>The secreted proteins of Achlya hypogyna and Thraustotheca clavata identify the ancestral oomycete secretome and reveal gene acquisitions by horizontal gene transfer.</title>
        <authorList>
            <person name="Misner I."/>
            <person name="Blouin N."/>
            <person name="Leonard G."/>
            <person name="Richards T.A."/>
            <person name="Lane C.E."/>
        </authorList>
    </citation>
    <scope>NUCLEOTIDE SEQUENCE [LARGE SCALE GENOMIC DNA]</scope>
    <source>
        <strain evidence="2 3">ATCC 34112</strain>
    </source>
</reference>
<keyword evidence="1" id="KW-0677">Repeat</keyword>
<dbReference type="Gene3D" id="1.25.10.10">
    <property type="entry name" value="Leucine-rich Repeat Variant"/>
    <property type="match status" value="2"/>
</dbReference>
<evidence type="ECO:0000256" key="1">
    <source>
        <dbReference type="ARBA" id="ARBA00022737"/>
    </source>
</evidence>
<dbReference type="PANTHER" id="PTHR22895:SF0">
    <property type="entry name" value="ARMADILLO REPEAT-CONTAINING PROTEIN 6"/>
    <property type="match status" value="1"/>
</dbReference>
<dbReference type="STRING" id="74557.A0A1V9Z6L3"/>
<gene>
    <name evidence="2" type="ORF">THRCLA_08420</name>
</gene>
<accession>A0A1V9Z6L3</accession>
<dbReference type="OrthoDB" id="449062at2759"/>
<dbReference type="InterPro" id="IPR011989">
    <property type="entry name" value="ARM-like"/>
</dbReference>
<keyword evidence="3" id="KW-1185">Reference proteome</keyword>
<proteinExistence type="predicted"/>
<dbReference type="InterPro" id="IPR016024">
    <property type="entry name" value="ARM-type_fold"/>
</dbReference>
<dbReference type="PANTHER" id="PTHR22895">
    <property type="entry name" value="ARMADILLO REPEAT-CONTAINING PROTEIN 6"/>
    <property type="match status" value="1"/>
</dbReference>
<sequence length="500" mass="55007">MSKRMRVFFPKLNGEINMAKRITQETFNDVVKENMEEFDMDEKEAVADAVKQFESQGVDLSSIVKAFTTSLVHPVIKALTSLQELHKPVKLDQVQPHYEVLLEYLNSTDAATASSAREMAGRNDGTFILLDLLHSSYDHAIQIQTMNVLKEIVNGNKDNQDFVGANGISQLMAFLQPNATVHPVQNAALAALKTTCAKHESNKKHLTTNGVKPLIELFAQHHKSFDTSQIAELIRVLTINDDPLAMFSQAHDTIKLFVDLQLVSMTVDHIKTVSTGAATVAIWFAVLKQLAVTEDHCRKIVDCGALDLVLEMQKAHPNHRGVIKHSLGLLRNIAGVDEYKQSVTAMVPSILTSMQVHEKDGGIQSIACATIAAVCLRAPNNCTQVVNWHAHMYVAKAMSNFLATPTVLRQASLAIRNMVVRNEELRQLVLEERQVEAMLRHAMPLRGCGDEAYAALRDLGCDIPLAAITKAGSANFNPTMATSNTLTQSISSNARAPFKA</sequence>
<evidence type="ECO:0000313" key="3">
    <source>
        <dbReference type="Proteomes" id="UP000243217"/>
    </source>
</evidence>
<dbReference type="EMBL" id="JNBS01002245">
    <property type="protein sequence ID" value="OQR93557.1"/>
    <property type="molecule type" value="Genomic_DNA"/>
</dbReference>